<name>A0A4P9WJZ5_9FUNG</name>
<dbReference type="Gene3D" id="1.25.40.20">
    <property type="entry name" value="Ankyrin repeat-containing domain"/>
    <property type="match status" value="1"/>
</dbReference>
<organism evidence="1 2">
    <name type="scientific">Blyttiomyces helicus</name>
    <dbReference type="NCBI Taxonomy" id="388810"/>
    <lineage>
        <taxon>Eukaryota</taxon>
        <taxon>Fungi</taxon>
        <taxon>Fungi incertae sedis</taxon>
        <taxon>Chytridiomycota</taxon>
        <taxon>Chytridiomycota incertae sedis</taxon>
        <taxon>Chytridiomycetes</taxon>
        <taxon>Chytridiomycetes incertae sedis</taxon>
        <taxon>Blyttiomyces</taxon>
    </lineage>
</organism>
<accession>A0A4P9WJZ5</accession>
<gene>
    <name evidence="1" type="ORF">BDK51DRAFT_41565</name>
</gene>
<sequence>MDEAARYGHLDVVRFHHERRTEGCTTQAMDEAAHGGHLDVVCFLHEHRSEGCTILAMNDACIQWGVCAKELRKVSSEADADRHHDTLVKLTRWSNIALFLGLHCTEACPVRAMESACKGGC</sequence>
<evidence type="ECO:0000313" key="1">
    <source>
        <dbReference type="EMBL" id="RKO92395.1"/>
    </source>
</evidence>
<dbReference type="PANTHER" id="PTHR46586">
    <property type="entry name" value="ANKYRIN REPEAT-CONTAINING PROTEIN"/>
    <property type="match status" value="1"/>
</dbReference>
<dbReference type="InterPro" id="IPR036770">
    <property type="entry name" value="Ankyrin_rpt-contain_sf"/>
</dbReference>
<keyword evidence="2" id="KW-1185">Reference proteome</keyword>
<dbReference type="Proteomes" id="UP000269721">
    <property type="component" value="Unassembled WGS sequence"/>
</dbReference>
<dbReference type="InterPro" id="IPR052050">
    <property type="entry name" value="SecEffector_AnkRepeat"/>
</dbReference>
<dbReference type="AlphaFoldDB" id="A0A4P9WJZ5"/>
<dbReference type="PANTHER" id="PTHR46586:SF3">
    <property type="entry name" value="ANKYRIN REPEAT-CONTAINING PROTEIN"/>
    <property type="match status" value="1"/>
</dbReference>
<reference evidence="2" key="1">
    <citation type="journal article" date="2018" name="Nat. Microbiol.">
        <title>Leveraging single-cell genomics to expand the fungal tree of life.</title>
        <authorList>
            <person name="Ahrendt S.R."/>
            <person name="Quandt C.A."/>
            <person name="Ciobanu D."/>
            <person name="Clum A."/>
            <person name="Salamov A."/>
            <person name="Andreopoulos B."/>
            <person name="Cheng J.F."/>
            <person name="Woyke T."/>
            <person name="Pelin A."/>
            <person name="Henrissat B."/>
            <person name="Reynolds N.K."/>
            <person name="Benny G.L."/>
            <person name="Smith M.E."/>
            <person name="James T.Y."/>
            <person name="Grigoriev I.V."/>
        </authorList>
    </citation>
    <scope>NUCLEOTIDE SEQUENCE [LARGE SCALE GENOMIC DNA]</scope>
</reference>
<dbReference type="InterPro" id="IPR002110">
    <property type="entry name" value="Ankyrin_rpt"/>
</dbReference>
<proteinExistence type="predicted"/>
<dbReference type="OrthoDB" id="60283at2759"/>
<dbReference type="EMBL" id="KZ994655">
    <property type="protein sequence ID" value="RKO92395.1"/>
    <property type="molecule type" value="Genomic_DNA"/>
</dbReference>
<evidence type="ECO:0008006" key="3">
    <source>
        <dbReference type="Google" id="ProtNLM"/>
    </source>
</evidence>
<evidence type="ECO:0000313" key="2">
    <source>
        <dbReference type="Proteomes" id="UP000269721"/>
    </source>
</evidence>
<dbReference type="Pfam" id="PF13637">
    <property type="entry name" value="Ank_4"/>
    <property type="match status" value="1"/>
</dbReference>
<protein>
    <recommendedName>
        <fullName evidence="3">Ankyrin repeat-containing domain protein</fullName>
    </recommendedName>
</protein>